<reference evidence="1" key="1">
    <citation type="submission" date="2018-06" db="EMBL/GenBank/DDBJ databases">
        <authorList>
            <person name="Zhirakovskaya E."/>
        </authorList>
    </citation>
    <scope>NUCLEOTIDE SEQUENCE</scope>
</reference>
<dbReference type="EMBL" id="UOFL01000222">
    <property type="protein sequence ID" value="VAW81606.1"/>
    <property type="molecule type" value="Genomic_DNA"/>
</dbReference>
<organism evidence="1">
    <name type="scientific">hydrothermal vent metagenome</name>
    <dbReference type="NCBI Taxonomy" id="652676"/>
    <lineage>
        <taxon>unclassified sequences</taxon>
        <taxon>metagenomes</taxon>
        <taxon>ecological metagenomes</taxon>
    </lineage>
</organism>
<dbReference type="AlphaFoldDB" id="A0A3B0ZLU5"/>
<protein>
    <recommendedName>
        <fullName evidence="2">VWFA domain-containing protein</fullName>
    </recommendedName>
</protein>
<evidence type="ECO:0000313" key="1">
    <source>
        <dbReference type="EMBL" id="VAW81606.1"/>
    </source>
</evidence>
<gene>
    <name evidence="1" type="ORF">MNBD_GAMMA12-692</name>
</gene>
<sequence>MLLINRRVMCHLGLVVYLFFANSLFAANGKQNPAIAEKSKPLTIIIFAVTESASDVFDGISKRAVVHRELTDWQKNKVFASKASIVVLAQSGQKKCGVPNLVIGKNNYALKVIEKSRPVGQLSSWEMIKSIVKKYSNQKRPLNLVLISPGKNICDVDLCQKVATQKFTNVTTHVVGMALSHREKKLMQCLTSQTGGVFLNAKNISHLKLSLEDMHKRLLLHSKYNASLVSLNVSKPVKTGKTFKLIMTGHGNRFDRIVIRSVDRKVSYSYIYPFAQERVKQNPTKPLSKTSKRTLIMRAPLRVGEYRVSYLSVVDNKEIAVASLNVIKVVAKLDATLSATAGSKIRIEWTGPADRYDQIRIVAKSDPGKPLAYNYVRTSKNGVMFLHLPARPGVYEIHYLGKDDKVLANNVVVALPAKVTLESPETVVAGVPFQISWQAPVNQYDRIRILSIEKPDKSLAHIYAGSYPKSNATMIAPRQSGSYVLQYISSDKSILAHRVFRVTAAKVNLMTGTEVVAGQFLRVKWQGDISQYDQIQIVRNRQKSNMNQAKKKNNMSHDVLDSVNKAYARVYAGYSKKGVANLEVPEKAGAYEVIYITRDKVILARQPLSVLGASANINPLRPVSPGSKFKVAWQGPANRYDSIRITRKIKTRVPDSKSLVPNSSKPELSCAPQPKKLKSTAYAYVNMYANRVISFIAPLESGEYEVQYMTRHNKCLAMTRLLVKHKGL</sequence>
<accession>A0A3B0ZLU5</accession>
<evidence type="ECO:0008006" key="2">
    <source>
        <dbReference type="Google" id="ProtNLM"/>
    </source>
</evidence>
<name>A0A3B0ZLU5_9ZZZZ</name>
<proteinExistence type="predicted"/>